<reference evidence="4" key="2">
    <citation type="submission" date="2016-01" db="EMBL/GenBank/DDBJ databases">
        <authorList>
            <person name="Poehlein A."/>
            <person name="Schlien K."/>
            <person name="Gottschalk G."/>
            <person name="Buckel W."/>
            <person name="Daniel R."/>
        </authorList>
    </citation>
    <scope>NUCLEOTIDE SEQUENCE [LARGE SCALE GENOMIC DNA]</scope>
    <source>
        <strain evidence="4">X2</strain>
    </source>
</reference>
<dbReference type="AlphaFoldDB" id="A0A0X1U8B8"/>
<reference evidence="3" key="3">
    <citation type="submission" date="2016-11" db="EMBL/GenBank/DDBJ databases">
        <authorList>
            <person name="Varghese N."/>
            <person name="Submissions S."/>
        </authorList>
    </citation>
    <scope>NUCLEOTIDE SEQUENCE</scope>
    <source>
        <strain evidence="3">DSM 1682</strain>
    </source>
</reference>
<evidence type="ECO:0000313" key="2">
    <source>
        <dbReference type="EMBL" id="AMJ41179.1"/>
    </source>
</evidence>
<dbReference type="EMBL" id="CP014223">
    <property type="protein sequence ID" value="AMJ41179.1"/>
    <property type="molecule type" value="Genomic_DNA"/>
</dbReference>
<dbReference type="InterPro" id="IPR015422">
    <property type="entry name" value="PyrdxlP-dep_Trfase_small"/>
</dbReference>
<dbReference type="Pfam" id="PF00155">
    <property type="entry name" value="Aminotran_1_2"/>
    <property type="match status" value="1"/>
</dbReference>
<evidence type="ECO:0000313" key="5">
    <source>
        <dbReference type="Proteomes" id="UP000184204"/>
    </source>
</evidence>
<dbReference type="SUPFAM" id="SSF53383">
    <property type="entry name" value="PLP-dependent transferases"/>
    <property type="match status" value="1"/>
</dbReference>
<dbReference type="OrthoDB" id="9802328at2"/>
<dbReference type="InterPro" id="IPR015421">
    <property type="entry name" value="PyrdxlP-dep_Trfase_major"/>
</dbReference>
<dbReference type="Gene3D" id="3.40.640.10">
    <property type="entry name" value="Type I PLP-dependent aspartate aminotransferase-like (Major domain)"/>
    <property type="match status" value="1"/>
</dbReference>
<dbReference type="CDD" id="cd00609">
    <property type="entry name" value="AAT_like"/>
    <property type="match status" value="1"/>
</dbReference>
<feature type="domain" description="Aminotransferase class I/classII large" evidence="1">
    <location>
        <begin position="34"/>
        <end position="384"/>
    </location>
</feature>
<evidence type="ECO:0000259" key="1">
    <source>
        <dbReference type="Pfam" id="PF00155"/>
    </source>
</evidence>
<reference evidence="5" key="4">
    <citation type="submission" date="2016-11" db="EMBL/GenBank/DDBJ databases">
        <authorList>
            <person name="Jaros S."/>
            <person name="Januszkiewicz K."/>
            <person name="Wedrychowicz H."/>
        </authorList>
    </citation>
    <scope>NUCLEOTIDE SEQUENCE [LARGE SCALE GENOMIC DNA]</scope>
    <source>
        <strain evidence="5">DSM 1682</strain>
    </source>
</reference>
<organism evidence="3 5">
    <name type="scientific">Anaerotignum propionicum DSM 1682</name>
    <dbReference type="NCBI Taxonomy" id="991789"/>
    <lineage>
        <taxon>Bacteria</taxon>
        <taxon>Bacillati</taxon>
        <taxon>Bacillota</taxon>
        <taxon>Clostridia</taxon>
        <taxon>Lachnospirales</taxon>
        <taxon>Anaerotignaceae</taxon>
        <taxon>Anaerotignum</taxon>
    </lineage>
</organism>
<dbReference type="PANTHER" id="PTHR42691:SF1">
    <property type="entry name" value="ASPARTATE AMINOTRANSFERASE YHDR-RELATED"/>
    <property type="match status" value="1"/>
</dbReference>
<proteinExistence type="predicted"/>
<dbReference type="Gene3D" id="3.90.1150.10">
    <property type="entry name" value="Aspartate Aminotransferase, domain 1"/>
    <property type="match status" value="2"/>
</dbReference>
<keyword evidence="3" id="KW-0032">Aminotransferase</keyword>
<evidence type="ECO:0000313" key="4">
    <source>
        <dbReference type="Proteomes" id="UP000068026"/>
    </source>
</evidence>
<dbReference type="InterPro" id="IPR015424">
    <property type="entry name" value="PyrdxlP-dep_Trfase"/>
</dbReference>
<dbReference type="KEGG" id="cpro:CPRO_15860"/>
<dbReference type="EC" id="2.6.1.1" evidence="2"/>
<keyword evidence="4" id="KW-1185">Reference proteome</keyword>
<dbReference type="EMBL" id="FQUA01000004">
    <property type="protein sequence ID" value="SHE65319.1"/>
    <property type="molecule type" value="Genomic_DNA"/>
</dbReference>
<gene>
    <name evidence="2" type="primary">aspC_2</name>
    <name evidence="2" type="ORF">CPRO_15860</name>
    <name evidence="3" type="ORF">SAMN02745151_01397</name>
</gene>
<accession>A0A0X1U8B8</accession>
<dbReference type="GO" id="GO:0004069">
    <property type="term" value="F:L-aspartate:2-oxoglutarate aminotransferase activity"/>
    <property type="evidence" value="ECO:0007669"/>
    <property type="project" value="UniProtKB-EC"/>
</dbReference>
<evidence type="ECO:0000313" key="3">
    <source>
        <dbReference type="EMBL" id="SHE65319.1"/>
    </source>
</evidence>
<dbReference type="NCBIfam" id="NF005305">
    <property type="entry name" value="PRK06836.1"/>
    <property type="match status" value="1"/>
</dbReference>
<sequence length="396" mass="44242">MIAEKMKELVSNSSVIRKMFEEGKQMAQIHGAENVCDFSLGNPNLAAPNTVNEALEAVIKEEDPVFLHGYMNNSGYEDVRNTVADSLNRRFQTNFTSESIVMTVGAAGGMNVAMKALLNPGDEVLVFAPFFGEYRCYASNVEAKLVIVPPNIPSFIPDAHILANYITPRTKMVIINSPNNPTGVIYPESTIIEIAKVLEEKQKEYSTEIYIFADEPYRELVYDETVKPPFITKYYDNTIVGYSWSKSLSLPGERIGYLAVSENIVDFKELMSALNVATRILGFVNAPSLQQRMIARCVDEVADLNFYKKNRDSLYYGLSEMGYTCIKPDGAFYLWVKTPIAKDTEFVDLAKKYLLLTVPGSAFGCGGYIRLSYCVSPETVQIALPKFNLLLEEIEG</sequence>
<dbReference type="PANTHER" id="PTHR42691">
    <property type="entry name" value="ASPARTATE AMINOTRANSFERASE YHDR-RELATED"/>
    <property type="match status" value="1"/>
</dbReference>
<reference evidence="2 4" key="1">
    <citation type="journal article" date="2016" name="Genome Announc.">
        <title>Complete Genome Sequence of the Amino Acid-Fermenting Clostridium propionicum X2 (DSM 1682).</title>
        <authorList>
            <person name="Poehlein A."/>
            <person name="Schlien K."/>
            <person name="Chowdhury N.P."/>
            <person name="Gottschalk G."/>
            <person name="Buckel W."/>
            <person name="Daniel R."/>
        </authorList>
    </citation>
    <scope>NUCLEOTIDE SEQUENCE [LARGE SCALE GENOMIC DNA]</scope>
    <source>
        <strain evidence="2 4">X2</strain>
    </source>
</reference>
<dbReference type="GO" id="GO:0030170">
    <property type="term" value="F:pyridoxal phosphate binding"/>
    <property type="evidence" value="ECO:0007669"/>
    <property type="project" value="InterPro"/>
</dbReference>
<dbReference type="InterPro" id="IPR004839">
    <property type="entry name" value="Aminotransferase_I/II_large"/>
</dbReference>
<dbReference type="RefSeq" id="WP_066049943.1">
    <property type="nucleotide sequence ID" value="NZ_CP014223.1"/>
</dbReference>
<keyword evidence="2" id="KW-0808">Transferase</keyword>
<name>A0A0X1U8B8_ANAPI</name>
<protein>
    <submittedName>
        <fullName evidence="3">Aspartate aminotransferase</fullName>
        <ecNumber evidence="2">2.6.1.1</ecNumber>
    </submittedName>
</protein>
<dbReference type="Proteomes" id="UP000184204">
    <property type="component" value="Unassembled WGS sequence"/>
</dbReference>
<dbReference type="Proteomes" id="UP000068026">
    <property type="component" value="Chromosome"/>
</dbReference>